<dbReference type="EMBL" id="QRUU01000022">
    <property type="protein sequence ID" value="RGR97453.1"/>
    <property type="molecule type" value="Genomic_DNA"/>
</dbReference>
<dbReference type="RefSeq" id="WP_118484050.1">
    <property type="nucleotide sequence ID" value="NZ_QRUU01000022.1"/>
</dbReference>
<dbReference type="PANTHER" id="PTHR31377">
    <property type="entry name" value="AGMATINE DEIMINASE-RELATED"/>
    <property type="match status" value="1"/>
</dbReference>
<protein>
    <recommendedName>
        <fullName evidence="4">Agmatine deiminase family protein</fullName>
    </recommendedName>
</protein>
<keyword evidence="3" id="KW-1185">Reference proteome</keyword>
<accession>A0A412GRM6</accession>
<dbReference type="Pfam" id="PF04371">
    <property type="entry name" value="PAD_porph"/>
    <property type="match status" value="1"/>
</dbReference>
<reference evidence="2 3" key="1">
    <citation type="submission" date="2018-08" db="EMBL/GenBank/DDBJ databases">
        <title>A genome reference for cultivated species of the human gut microbiota.</title>
        <authorList>
            <person name="Zou Y."/>
            <person name="Xue W."/>
            <person name="Luo G."/>
        </authorList>
    </citation>
    <scope>NUCLEOTIDE SEQUENCE [LARGE SCALE GENOMIC DNA]</scope>
    <source>
        <strain evidence="2 3">AF24-2</strain>
    </source>
</reference>
<dbReference type="GO" id="GO:0047632">
    <property type="term" value="F:agmatine deiminase activity"/>
    <property type="evidence" value="ECO:0007669"/>
    <property type="project" value="TreeGrafter"/>
</dbReference>
<dbReference type="Gene3D" id="3.75.10.10">
    <property type="entry name" value="L-arginine/glycine Amidinotransferase, Chain A"/>
    <property type="match status" value="1"/>
</dbReference>
<evidence type="ECO:0000256" key="1">
    <source>
        <dbReference type="ARBA" id="ARBA00022801"/>
    </source>
</evidence>
<dbReference type="GO" id="GO:0004668">
    <property type="term" value="F:protein-arginine deiminase activity"/>
    <property type="evidence" value="ECO:0007669"/>
    <property type="project" value="InterPro"/>
</dbReference>
<dbReference type="Proteomes" id="UP000285864">
    <property type="component" value="Unassembled WGS sequence"/>
</dbReference>
<name>A0A412GRM6_9BACT</name>
<sequence>MIPDYKSNAVYMSVWLERDYNEVYTALIKIFKKHRIAYGIIPATKDVWCRDYMPLQLDADRYLCYTYRPDYLLKKSCDSKYITDSIEVSKYMGINVKKSSLVIDGGNVVKIGDKAIMTEKVFYENSGVSSKWLKRKIQNHLECEVVFIPWDKYEIYGHSDGIVKPLSDTAVLMTNYQDYDKEYSKEVVKRLSKKFEIEMLSYNVEKKDSRSWAYINFLTVGNLIVLPVFNIEEDEQALSQIKLYYPNCIVEQINIASLVKDGGGLNCVTWCRYCESVDCVFM</sequence>
<proteinExistence type="predicted"/>
<comment type="caution">
    <text evidence="2">The sequence shown here is derived from an EMBL/GenBank/DDBJ whole genome shotgun (WGS) entry which is preliminary data.</text>
</comment>
<dbReference type="AlphaFoldDB" id="A0A412GRM6"/>
<dbReference type="GO" id="GO:0009446">
    <property type="term" value="P:putrescine biosynthetic process"/>
    <property type="evidence" value="ECO:0007669"/>
    <property type="project" value="InterPro"/>
</dbReference>
<keyword evidence="1" id="KW-0378">Hydrolase</keyword>
<evidence type="ECO:0000313" key="2">
    <source>
        <dbReference type="EMBL" id="RGR97453.1"/>
    </source>
</evidence>
<dbReference type="InterPro" id="IPR007466">
    <property type="entry name" value="Peptidyl-Arg-deiminase_porph"/>
</dbReference>
<organism evidence="2 3">
    <name type="scientific">Phocaeicola coprocola</name>
    <dbReference type="NCBI Taxonomy" id="310298"/>
    <lineage>
        <taxon>Bacteria</taxon>
        <taxon>Pseudomonadati</taxon>
        <taxon>Bacteroidota</taxon>
        <taxon>Bacteroidia</taxon>
        <taxon>Bacteroidales</taxon>
        <taxon>Bacteroidaceae</taxon>
        <taxon>Phocaeicola</taxon>
    </lineage>
</organism>
<dbReference type="PANTHER" id="PTHR31377:SF0">
    <property type="entry name" value="AGMATINE DEIMINASE-RELATED"/>
    <property type="match status" value="1"/>
</dbReference>
<evidence type="ECO:0000313" key="3">
    <source>
        <dbReference type="Proteomes" id="UP000285864"/>
    </source>
</evidence>
<evidence type="ECO:0008006" key="4">
    <source>
        <dbReference type="Google" id="ProtNLM"/>
    </source>
</evidence>
<dbReference type="SUPFAM" id="SSF55909">
    <property type="entry name" value="Pentein"/>
    <property type="match status" value="1"/>
</dbReference>
<gene>
    <name evidence="2" type="ORF">DWY20_06740</name>
</gene>